<evidence type="ECO:0000256" key="1">
    <source>
        <dbReference type="ARBA" id="ARBA00002297"/>
    </source>
</evidence>
<keyword evidence="8" id="KW-0472">Membrane</keyword>
<accession>A0A8C6I437</accession>
<dbReference type="GO" id="GO:0098553">
    <property type="term" value="C:lumenal side of endoplasmic reticulum membrane"/>
    <property type="evidence" value="ECO:0007669"/>
    <property type="project" value="UniProtKB-ARBA"/>
</dbReference>
<keyword evidence="7" id="KW-1133">Transmembrane helix</keyword>
<dbReference type="Pfam" id="PF07654">
    <property type="entry name" value="C1-set"/>
    <property type="match status" value="1"/>
</dbReference>
<evidence type="ECO:0000259" key="10">
    <source>
        <dbReference type="PROSITE" id="PS50835"/>
    </source>
</evidence>
<dbReference type="FunFam" id="2.60.40.10:FF:000014">
    <property type="entry name" value="H-2 class I histocompatibility antigen, alpha chain"/>
    <property type="match status" value="1"/>
</dbReference>
<evidence type="ECO:0000256" key="6">
    <source>
        <dbReference type="ARBA" id="ARBA00022859"/>
    </source>
</evidence>
<dbReference type="GeneTree" id="ENSGT01120000271826"/>
<dbReference type="Ensembl" id="ENSMSIT00000037772.1">
    <property type="protein sequence ID" value="ENSMSIP00000029986.1"/>
    <property type="gene ID" value="ENSMSIG00000025147.1"/>
</dbReference>
<dbReference type="PANTHER" id="PTHR16675:SF251">
    <property type="entry name" value="HLA CLASS I HISTOCOMPATIBILITY ANTIGEN, C ALPHA CHAIN"/>
    <property type="match status" value="1"/>
</dbReference>
<dbReference type="InterPro" id="IPR007110">
    <property type="entry name" value="Ig-like_dom"/>
</dbReference>
<dbReference type="GO" id="GO:0006955">
    <property type="term" value="P:immune response"/>
    <property type="evidence" value="ECO:0007669"/>
    <property type="project" value="TreeGrafter"/>
</dbReference>
<dbReference type="GO" id="GO:0042605">
    <property type="term" value="F:peptide antigen binding"/>
    <property type="evidence" value="ECO:0007669"/>
    <property type="project" value="TreeGrafter"/>
</dbReference>
<dbReference type="GO" id="GO:0009897">
    <property type="term" value="C:external side of plasma membrane"/>
    <property type="evidence" value="ECO:0007669"/>
    <property type="project" value="TreeGrafter"/>
</dbReference>
<comment type="similarity">
    <text evidence="3">Belongs to the MHC class I family.</text>
</comment>
<dbReference type="GO" id="GO:0002486">
    <property type="term" value="P:antigen processing and presentation of endogenous peptide antigen via MHC class I via ER pathway, TAP-independent"/>
    <property type="evidence" value="ECO:0007669"/>
    <property type="project" value="TreeGrafter"/>
</dbReference>
<evidence type="ECO:0000256" key="8">
    <source>
        <dbReference type="ARBA" id="ARBA00023136"/>
    </source>
</evidence>
<dbReference type="GO" id="GO:0042612">
    <property type="term" value="C:MHC class I protein complex"/>
    <property type="evidence" value="ECO:0007669"/>
    <property type="project" value="UniProtKB-KW"/>
</dbReference>
<dbReference type="InterPro" id="IPR003597">
    <property type="entry name" value="Ig_C1-set"/>
</dbReference>
<keyword evidence="5" id="KW-0812">Transmembrane</keyword>
<evidence type="ECO:0000256" key="5">
    <source>
        <dbReference type="ARBA" id="ARBA00022692"/>
    </source>
</evidence>
<dbReference type="Gene3D" id="2.60.40.10">
    <property type="entry name" value="Immunoglobulins"/>
    <property type="match status" value="1"/>
</dbReference>
<dbReference type="PROSITE" id="PS00290">
    <property type="entry name" value="IG_MHC"/>
    <property type="match status" value="1"/>
</dbReference>
<evidence type="ECO:0000256" key="4">
    <source>
        <dbReference type="ARBA" id="ARBA00022451"/>
    </source>
</evidence>
<reference evidence="11" key="1">
    <citation type="submission" date="2025-08" db="UniProtKB">
        <authorList>
            <consortium name="Ensembl"/>
        </authorList>
    </citation>
    <scope>IDENTIFICATION</scope>
</reference>
<keyword evidence="12" id="KW-1185">Reference proteome</keyword>
<dbReference type="GO" id="GO:0030670">
    <property type="term" value="C:phagocytic vesicle membrane"/>
    <property type="evidence" value="ECO:0007669"/>
    <property type="project" value="UniProtKB-ARBA"/>
</dbReference>
<evidence type="ECO:0000256" key="7">
    <source>
        <dbReference type="ARBA" id="ARBA00022989"/>
    </source>
</evidence>
<evidence type="ECO:0000256" key="2">
    <source>
        <dbReference type="ARBA" id="ARBA00004167"/>
    </source>
</evidence>
<dbReference type="GO" id="GO:0005102">
    <property type="term" value="F:signaling receptor binding"/>
    <property type="evidence" value="ECO:0007669"/>
    <property type="project" value="TreeGrafter"/>
</dbReference>
<name>A0A8C6I437_MUSSI</name>
<organism evidence="11 12">
    <name type="scientific">Mus spicilegus</name>
    <name type="common">Mound-building mouse</name>
    <dbReference type="NCBI Taxonomy" id="10103"/>
    <lineage>
        <taxon>Eukaryota</taxon>
        <taxon>Metazoa</taxon>
        <taxon>Chordata</taxon>
        <taxon>Craniata</taxon>
        <taxon>Vertebrata</taxon>
        <taxon>Euteleostomi</taxon>
        <taxon>Mammalia</taxon>
        <taxon>Eutheria</taxon>
        <taxon>Euarchontoglires</taxon>
        <taxon>Glires</taxon>
        <taxon>Rodentia</taxon>
        <taxon>Myomorpha</taxon>
        <taxon>Muroidea</taxon>
        <taxon>Muridae</taxon>
        <taxon>Murinae</taxon>
        <taxon>Mus</taxon>
        <taxon>Mus</taxon>
    </lineage>
</organism>
<dbReference type="SMART" id="SM00407">
    <property type="entry name" value="IGc1"/>
    <property type="match status" value="1"/>
</dbReference>
<reference evidence="11" key="2">
    <citation type="submission" date="2025-09" db="UniProtKB">
        <authorList>
            <consortium name="Ensembl"/>
        </authorList>
    </citation>
    <scope>IDENTIFICATION</scope>
</reference>
<dbReference type="AlphaFoldDB" id="A0A8C6I437"/>
<evidence type="ECO:0000313" key="12">
    <source>
        <dbReference type="Proteomes" id="UP000694415"/>
    </source>
</evidence>
<dbReference type="GO" id="GO:0001916">
    <property type="term" value="P:positive regulation of T cell mediated cytotoxicity"/>
    <property type="evidence" value="ECO:0007669"/>
    <property type="project" value="TreeGrafter"/>
</dbReference>
<sequence length="170" mass="19273">MTMDPPKTKVKHHPRPEGDVTLRCWALGFYSADITLTWQLNGQDLTQDMELVETRPAGDGTFQKWAALVVPSGEEQRYTCHVDHERLPEALTLRWGKEGVGIQLGSGKAGAFYKPWIRSGLMCFPESWYSMRWRDPSLLWTFSPRLGFILSNTFFLLPAVSLCSSCTCTL</sequence>
<comment type="function">
    <text evidence="1">Involved in the presentation of foreign antigens to the immune system.</text>
</comment>
<keyword evidence="9" id="KW-0325">Glycoprotein</keyword>
<dbReference type="InterPro" id="IPR050208">
    <property type="entry name" value="MHC_class-I_related"/>
</dbReference>
<evidence type="ECO:0000313" key="11">
    <source>
        <dbReference type="Ensembl" id="ENSMSIP00000029986.1"/>
    </source>
</evidence>
<dbReference type="GO" id="GO:0002476">
    <property type="term" value="P:antigen processing and presentation of endogenous peptide antigen via MHC class Ib"/>
    <property type="evidence" value="ECO:0007669"/>
    <property type="project" value="TreeGrafter"/>
</dbReference>
<comment type="subcellular location">
    <subcellularLocation>
        <location evidence="2">Membrane</location>
        <topology evidence="2">Single-pass membrane protein</topology>
    </subcellularLocation>
</comment>
<protein>
    <recommendedName>
        <fullName evidence="10">Ig-like domain-containing protein</fullName>
    </recommendedName>
</protein>
<dbReference type="Proteomes" id="UP000694415">
    <property type="component" value="Unplaced"/>
</dbReference>
<keyword evidence="6" id="KW-0391">Immunity</keyword>
<dbReference type="CDD" id="cd07698">
    <property type="entry name" value="IgC1_MHC_I_alpha3"/>
    <property type="match status" value="1"/>
</dbReference>
<evidence type="ECO:0000256" key="3">
    <source>
        <dbReference type="ARBA" id="ARBA00006909"/>
    </source>
</evidence>
<dbReference type="SUPFAM" id="SSF48726">
    <property type="entry name" value="Immunoglobulin"/>
    <property type="match status" value="1"/>
</dbReference>
<dbReference type="GO" id="GO:0005615">
    <property type="term" value="C:extracellular space"/>
    <property type="evidence" value="ECO:0007669"/>
    <property type="project" value="TreeGrafter"/>
</dbReference>
<evidence type="ECO:0000256" key="9">
    <source>
        <dbReference type="ARBA" id="ARBA00023180"/>
    </source>
</evidence>
<dbReference type="InterPro" id="IPR013783">
    <property type="entry name" value="Ig-like_fold"/>
</dbReference>
<keyword evidence="4" id="KW-0490">MHC I</keyword>
<dbReference type="InterPro" id="IPR036179">
    <property type="entry name" value="Ig-like_dom_sf"/>
</dbReference>
<feature type="domain" description="Ig-like" evidence="10">
    <location>
        <begin position="6"/>
        <end position="92"/>
    </location>
</feature>
<dbReference type="PANTHER" id="PTHR16675">
    <property type="entry name" value="MHC CLASS I-RELATED"/>
    <property type="match status" value="1"/>
</dbReference>
<proteinExistence type="inferred from homology"/>
<dbReference type="InterPro" id="IPR003006">
    <property type="entry name" value="Ig/MHC_CS"/>
</dbReference>
<dbReference type="PROSITE" id="PS50835">
    <property type="entry name" value="IG_LIKE"/>
    <property type="match status" value="1"/>
</dbReference>